<feature type="region of interest" description="Disordered" evidence="2">
    <location>
        <begin position="1099"/>
        <end position="1143"/>
    </location>
</feature>
<feature type="compositionally biased region" description="Basic and acidic residues" evidence="2">
    <location>
        <begin position="1775"/>
        <end position="1784"/>
    </location>
</feature>
<feature type="compositionally biased region" description="Low complexity" evidence="2">
    <location>
        <begin position="1278"/>
        <end position="1303"/>
    </location>
</feature>
<dbReference type="Gene3D" id="1.10.555.10">
    <property type="entry name" value="Rho GTPase activation protein"/>
    <property type="match status" value="1"/>
</dbReference>
<dbReference type="SMART" id="SM00233">
    <property type="entry name" value="PH"/>
    <property type="match status" value="1"/>
</dbReference>
<keyword evidence="7" id="KW-1185">Reference proteome</keyword>
<evidence type="ECO:0000313" key="7">
    <source>
        <dbReference type="Proteomes" id="UP000749559"/>
    </source>
</evidence>
<evidence type="ECO:0000256" key="1">
    <source>
        <dbReference type="ARBA" id="ARBA00022468"/>
    </source>
</evidence>
<dbReference type="FunFam" id="2.30.29.30:FF:000217">
    <property type="entry name" value="Rho GTPase activating protein 20"/>
    <property type="match status" value="1"/>
</dbReference>
<comment type="caution">
    <text evidence="6">The sequence shown here is derived from an EMBL/GenBank/DDBJ whole genome shotgun (WGS) entry which is preliminary data.</text>
</comment>
<dbReference type="GO" id="GO:0005096">
    <property type="term" value="F:GTPase activator activity"/>
    <property type="evidence" value="ECO:0007669"/>
    <property type="project" value="UniProtKB-KW"/>
</dbReference>
<feature type="region of interest" description="Disordered" evidence="2">
    <location>
        <begin position="470"/>
        <end position="490"/>
    </location>
</feature>
<feature type="region of interest" description="Disordered" evidence="2">
    <location>
        <begin position="1394"/>
        <end position="1418"/>
    </location>
</feature>
<reference evidence="6" key="1">
    <citation type="submission" date="2022-03" db="EMBL/GenBank/DDBJ databases">
        <authorList>
            <person name="Martin C."/>
        </authorList>
    </citation>
    <scope>NUCLEOTIDE SEQUENCE</scope>
</reference>
<feature type="region of interest" description="Disordered" evidence="2">
    <location>
        <begin position="1655"/>
        <end position="1787"/>
    </location>
</feature>
<dbReference type="Proteomes" id="UP000749559">
    <property type="component" value="Unassembled WGS sequence"/>
</dbReference>
<sequence length="2000" mass="228214">MVISYGICQEPLRHPTGKHKNGSLKKQNGSKRRHKYAIGKQRADKHPTGSKPYKHLKQIDKHLSCHSIHREHSFMSLSPQGQHHLDAESFPDPFFRDFEDSHLRNCNLNEYLSRDPDSGNPLVRHSTFNASQLKDSKMRLQSQYRDSQFRDSQFRDAQIRDTQFRDARLRDTQFRDAQIRYTQFRDARLRDTQLRDAQLRDTQLRKTQLRDTHLRDTEFRDAKLRDTQSRDNQFRDTHLRDTQSKGLQLTKTNHKDIQYREPEFRNLKNFRYSHSLERHGNITYHPDLRMTVSNSGQHVQICPSEQCWAYPPNVYNENGIQLEDILDHWDPETSRISGAFSKQFWLQYEEYCFSYRTIKQLLRCKRENDDEFAQFCRLRRGVTKHSLNSLLLQPVQRIPEYDHYLSDLLDETDHNHPDYEELSRAATKVQNMVKERGDEVNFAENEFKVENVQDRFPNDNLGLQSAREAIASHAPPSKSRSMSRRKSAPSAVLLKTLSGKKHSSANFASSLNSSNTSLPETVSPRGFGGHALDINRTYVTEGPVQFTTGLQTQERYLFLFNDLLLIAKQKSSTAFKLKHRIRVREMWTASCLDEVCESHKTHDKSFVIGWPTTNVVATFSTPELKETWENKLKQQIADEKAKEEPKTITLKVLNKDMDTFPSQRSFIVSNTDESRECVKLCMQHFEIQEGSEDYQLWVVSGKEDSPYPLIGHEHPYSIKMSHVRDGNKNEEVTSSTDLDSSDKMAPQCQFILRKAKKAPMKLSLEDSGSGGKRGTKKKGKSPNFLRLFKSKKDESEPTSPGPAGKLFEHKLTDVCIEECLPKPIIDMLFQLYHVGPTTDGIFRKGANQRKVRELREKLDVQEEVSLDDIPTLVIGACFKEFLRTMPDCIMQSDLYSKWVDTVNIKDNKTRVTAVKSMLELLPRCNQKLLKYFTSVLYNIHEHSSENQMTAHNLAICIGPSMLYAPMTESPAVQTEALGKVPICIQFMIENCEDVFGKDVLTIFGEPLLPLQKTQPDSSTDSDSIHSVLSMQETQGFGRDTTSSIDSFLERDICYSEQEGSPRMTKNHLSPSNLSRDSGLTLSDNQLYSEDGDDVIDSMHRMPKLTRSTTNLEFTKSLNNMERPTPPVPPPRRHKRRVSEPPAPVEHKHYLSTGAAGTTLNTTMSASQLPSMTSSLNDSPRAKSMHAEMMPHMRLKYPQTMASLQVTEDTESPQYRFTDLRNRNMDMGTVRKSASGARLYLDETLLHDSDITQFTKSRSLDRDSGVGSTPSADEVEMPTFSPQSRTSQFSSQSSLQSDNSFDSTGTGNDLERRMSEPPTPSSGENPWEKLQQQELAGRLMGSTNVKLPKQRAPLPPTKKEEDTNHRSSLTMQIEASPELVKMHQQHMFSPIREDSVECDDLPQKPLAPQTPKAKIQTPQVKIQKVQIQQVPSMTIPEPTASHDVTPVKVTLREVTPVKASPPESSSPHTTAPVPMDTESHDAPPRPPKPNPSPVSVPVPTRVVMRRNDGSYRRRPSSPPPSVLLRNRISDTQAGLQSRGAMFFQGQHPQFQKPQSAQNPNVKAMPHHLNSDQYSLERSASDTTVREQFEQTPTRPVQRHRSSVTPQDYARPAKPPTYQEALQRKQMLSEIPVFRISEEDKIRQKMNSARASQLYEQSMRQMQQMQQQQQENTMRHVEPTHKQSVQNSQITKNRTPESNHGNTQAGNSNNQINNIRCRSSPEKDNNNTLEKDNVHHKNTSINEAIDIWVPRNRHKAKRTPSIEERPQRKLSTNLKRSKSDSQEHLHKVGKVNLKKLALFSVKNKENHQKESPRSATPKDASKSRATVLKVSRNSPPHSNLNVPHSVSVQRSNSDSSSRQQDLNDKYKRQNDSKMFYLPEADKTGNDSRTMPRKSLLKQSPSRGSSDNLAMTKKAQLSWSVAKLRQTYDTDSDSDSKVSSHFFNPDRDMSKAYRTSRDNRQSGPPSFIQAPHLFQGLRKSPSTSDLPTKKSFIEADNGPESYV</sequence>
<dbReference type="GO" id="GO:0007165">
    <property type="term" value="P:signal transduction"/>
    <property type="evidence" value="ECO:0007669"/>
    <property type="project" value="InterPro"/>
</dbReference>
<dbReference type="CDD" id="cd17115">
    <property type="entry name" value="RA_RHG20"/>
    <property type="match status" value="1"/>
</dbReference>
<evidence type="ECO:0000259" key="4">
    <source>
        <dbReference type="PROSITE" id="PS50200"/>
    </source>
</evidence>
<dbReference type="Gene3D" id="2.30.29.30">
    <property type="entry name" value="Pleckstrin-homology domain (PH domain)/Phosphotyrosine-binding domain (PTB)"/>
    <property type="match status" value="1"/>
</dbReference>
<feature type="region of interest" description="Disordered" evidence="2">
    <location>
        <begin position="1432"/>
        <end position="1523"/>
    </location>
</feature>
<evidence type="ECO:0000259" key="5">
    <source>
        <dbReference type="PROSITE" id="PS50238"/>
    </source>
</evidence>
<organism evidence="6 7">
    <name type="scientific">Owenia fusiformis</name>
    <name type="common">Polychaete worm</name>
    <dbReference type="NCBI Taxonomy" id="6347"/>
    <lineage>
        <taxon>Eukaryota</taxon>
        <taxon>Metazoa</taxon>
        <taxon>Spiralia</taxon>
        <taxon>Lophotrochozoa</taxon>
        <taxon>Annelida</taxon>
        <taxon>Polychaeta</taxon>
        <taxon>Sedentaria</taxon>
        <taxon>Canalipalpata</taxon>
        <taxon>Sabellida</taxon>
        <taxon>Oweniida</taxon>
        <taxon>Oweniidae</taxon>
        <taxon>Owenia</taxon>
    </lineage>
</organism>
<dbReference type="InterPro" id="IPR029071">
    <property type="entry name" value="Ubiquitin-like_domsf"/>
</dbReference>
<dbReference type="InterPro" id="IPR008936">
    <property type="entry name" value="Rho_GTPase_activation_prot"/>
</dbReference>
<dbReference type="SMART" id="SM00324">
    <property type="entry name" value="RhoGAP"/>
    <property type="match status" value="1"/>
</dbReference>
<dbReference type="SUPFAM" id="SSF50729">
    <property type="entry name" value="PH domain-like"/>
    <property type="match status" value="1"/>
</dbReference>
<feature type="compositionally biased region" description="Basic and acidic residues" evidence="2">
    <location>
        <begin position="1717"/>
        <end position="1733"/>
    </location>
</feature>
<dbReference type="EMBL" id="CAIIXF020000011">
    <property type="protein sequence ID" value="CAH1800088.1"/>
    <property type="molecule type" value="Genomic_DNA"/>
</dbReference>
<feature type="region of interest" description="Disordered" evidence="2">
    <location>
        <begin position="1340"/>
        <end position="1367"/>
    </location>
</feature>
<feature type="domain" description="Rho-GAP" evidence="5">
    <location>
        <begin position="809"/>
        <end position="995"/>
    </location>
</feature>
<dbReference type="SUPFAM" id="SSF48350">
    <property type="entry name" value="GTPase activation domain, GAP"/>
    <property type="match status" value="1"/>
</dbReference>
<evidence type="ECO:0000313" key="6">
    <source>
        <dbReference type="EMBL" id="CAH1800088.1"/>
    </source>
</evidence>
<feature type="domain" description="DH" evidence="3">
    <location>
        <begin position="348"/>
        <end position="439"/>
    </location>
</feature>
<evidence type="ECO:0000256" key="2">
    <source>
        <dbReference type="SAM" id="MobiDB-lite"/>
    </source>
</evidence>
<feature type="region of interest" description="Disordered" evidence="2">
    <location>
        <begin position="1256"/>
        <end position="1326"/>
    </location>
</feature>
<dbReference type="OrthoDB" id="9994905at2759"/>
<dbReference type="InterPro" id="IPR001849">
    <property type="entry name" value="PH_domain"/>
</dbReference>
<feature type="region of interest" description="Disordered" evidence="2">
    <location>
        <begin position="1924"/>
        <end position="2000"/>
    </location>
</feature>
<dbReference type="InterPro" id="IPR047888">
    <property type="entry name" value="ARHGAP20_RA"/>
</dbReference>
<feature type="region of interest" description="Disordered" evidence="2">
    <location>
        <begin position="761"/>
        <end position="804"/>
    </location>
</feature>
<dbReference type="Gene3D" id="2.160.20.80">
    <property type="entry name" value="E3 ubiquitin-protein ligase SopA"/>
    <property type="match status" value="1"/>
</dbReference>
<dbReference type="Pfam" id="PF13599">
    <property type="entry name" value="Pentapeptide_4"/>
    <property type="match status" value="1"/>
</dbReference>
<feature type="region of interest" description="Disordered" evidence="2">
    <location>
        <begin position="1801"/>
        <end position="1908"/>
    </location>
</feature>
<dbReference type="Pfam" id="PF00620">
    <property type="entry name" value="RhoGAP"/>
    <property type="match status" value="1"/>
</dbReference>
<dbReference type="GO" id="GO:0005085">
    <property type="term" value="F:guanyl-nucleotide exchange factor activity"/>
    <property type="evidence" value="ECO:0007669"/>
    <property type="project" value="InterPro"/>
</dbReference>
<dbReference type="PANTHER" id="PTHR23179:SF3">
    <property type="entry name" value="RHO GTPASE-ACTIVATING PROTEIN 20"/>
    <property type="match status" value="1"/>
</dbReference>
<gene>
    <name evidence="6" type="ORF">OFUS_LOCUS24020</name>
</gene>
<protein>
    <submittedName>
        <fullName evidence="6">Uncharacterized protein</fullName>
    </submittedName>
</protein>
<feature type="compositionally biased region" description="Polar residues" evidence="2">
    <location>
        <begin position="1894"/>
        <end position="1908"/>
    </location>
</feature>
<dbReference type="InterPro" id="IPR011993">
    <property type="entry name" value="PH-like_dom_sf"/>
</dbReference>
<feature type="compositionally biased region" description="Polar residues" evidence="2">
    <location>
        <begin position="1680"/>
        <end position="1715"/>
    </location>
</feature>
<dbReference type="Pfam" id="PF22286">
    <property type="entry name" value="RHG20_PH"/>
    <property type="match status" value="1"/>
</dbReference>
<dbReference type="SUPFAM" id="SSF48065">
    <property type="entry name" value="DBL homology domain (DH-domain)"/>
    <property type="match status" value="1"/>
</dbReference>
<feature type="compositionally biased region" description="Pro residues" evidence="2">
    <location>
        <begin position="1483"/>
        <end position="1495"/>
    </location>
</feature>
<feature type="region of interest" description="Disordered" evidence="2">
    <location>
        <begin position="723"/>
        <end position="742"/>
    </location>
</feature>
<dbReference type="Gene3D" id="1.20.900.10">
    <property type="entry name" value="Dbl homology (DH) domain"/>
    <property type="match status" value="1"/>
</dbReference>
<dbReference type="InterPro" id="IPR000159">
    <property type="entry name" value="RA_dom"/>
</dbReference>
<feature type="compositionally biased region" description="Low complexity" evidence="2">
    <location>
        <begin position="1655"/>
        <end position="1668"/>
    </location>
</feature>
<feature type="compositionally biased region" description="Polar residues" evidence="2">
    <location>
        <begin position="1066"/>
        <end position="1085"/>
    </location>
</feature>
<dbReference type="SUPFAM" id="SSF54236">
    <property type="entry name" value="Ubiquitin-like"/>
    <property type="match status" value="1"/>
</dbReference>
<feature type="compositionally biased region" description="Basic residues" evidence="2">
    <location>
        <begin position="15"/>
        <end position="37"/>
    </location>
</feature>
<dbReference type="InterPro" id="IPR047887">
    <property type="entry name" value="ARHGAP20_PH"/>
</dbReference>
<dbReference type="InterPro" id="IPR035899">
    <property type="entry name" value="DBL_dom_sf"/>
</dbReference>
<dbReference type="SUPFAM" id="SSF141571">
    <property type="entry name" value="Pentapeptide repeat-like"/>
    <property type="match status" value="1"/>
</dbReference>
<feature type="compositionally biased region" description="Low complexity" evidence="2">
    <location>
        <begin position="1843"/>
        <end position="1858"/>
    </location>
</feature>
<feature type="compositionally biased region" description="Basic and acidic residues" evidence="2">
    <location>
        <begin position="1859"/>
        <end position="1869"/>
    </location>
</feature>
<keyword evidence="1" id="KW-0343">GTPase activation</keyword>
<dbReference type="InterPro" id="IPR001646">
    <property type="entry name" value="5peptide_repeat"/>
</dbReference>
<accession>A0A8S4Q1E6</accession>
<dbReference type="CDD" id="cd13319">
    <property type="entry name" value="PH_RARhoGAP"/>
    <property type="match status" value="1"/>
</dbReference>
<name>A0A8S4Q1E6_OWEFU</name>
<dbReference type="PANTHER" id="PTHR23179">
    <property type="entry name" value="T-CELL ACTIVATION RHO GTPASE ACTIVATING PROTEIN-RELATED"/>
    <property type="match status" value="1"/>
</dbReference>
<feature type="domain" description="Ras-associating" evidence="4">
    <location>
        <begin position="664"/>
        <end position="757"/>
    </location>
</feature>
<dbReference type="PROSITE" id="PS50238">
    <property type="entry name" value="RHOGAP"/>
    <property type="match status" value="1"/>
</dbReference>
<feature type="region of interest" description="Disordered" evidence="2">
    <location>
        <begin position="10"/>
        <end position="53"/>
    </location>
</feature>
<feature type="compositionally biased region" description="Polar residues" evidence="2">
    <location>
        <begin position="1829"/>
        <end position="1842"/>
    </location>
</feature>
<feature type="compositionally biased region" description="Basic and acidic residues" evidence="2">
    <location>
        <begin position="1801"/>
        <end position="1810"/>
    </location>
</feature>
<evidence type="ECO:0000259" key="3">
    <source>
        <dbReference type="PROSITE" id="PS50010"/>
    </source>
</evidence>
<feature type="compositionally biased region" description="Polar residues" evidence="2">
    <location>
        <begin position="1105"/>
        <end position="1121"/>
    </location>
</feature>
<dbReference type="Pfam" id="PF00621">
    <property type="entry name" value="RhoGEF"/>
    <property type="match status" value="1"/>
</dbReference>
<dbReference type="PROSITE" id="PS50200">
    <property type="entry name" value="RA"/>
    <property type="match status" value="1"/>
</dbReference>
<dbReference type="PROSITE" id="PS50010">
    <property type="entry name" value="DH_2"/>
    <property type="match status" value="1"/>
</dbReference>
<proteinExistence type="predicted"/>
<dbReference type="InterPro" id="IPR000219">
    <property type="entry name" value="DH_dom"/>
</dbReference>
<feature type="compositionally biased region" description="Basic and acidic residues" evidence="2">
    <location>
        <begin position="1931"/>
        <end position="1957"/>
    </location>
</feature>
<feature type="region of interest" description="Disordered" evidence="2">
    <location>
        <begin position="1578"/>
        <end position="1612"/>
    </location>
</feature>
<feature type="region of interest" description="Disordered" evidence="2">
    <location>
        <begin position="1056"/>
        <end position="1085"/>
    </location>
</feature>
<dbReference type="Pfam" id="PF00788">
    <property type="entry name" value="RA"/>
    <property type="match status" value="1"/>
</dbReference>
<dbReference type="InterPro" id="IPR000198">
    <property type="entry name" value="RhoGAP_dom"/>
</dbReference>